<evidence type="ECO:0008006" key="3">
    <source>
        <dbReference type="Google" id="ProtNLM"/>
    </source>
</evidence>
<dbReference type="AlphaFoldDB" id="A0A091SQL9"/>
<evidence type="ECO:0000313" key="1">
    <source>
        <dbReference type="EMBL" id="KFQ60628.1"/>
    </source>
</evidence>
<proteinExistence type="predicted"/>
<accession>A0A091SQL9</accession>
<protein>
    <recommendedName>
        <fullName evidence="3">CD2 protein</fullName>
    </recommendedName>
</protein>
<feature type="non-terminal residue" evidence="1">
    <location>
        <position position="111"/>
    </location>
</feature>
<feature type="non-terminal residue" evidence="1">
    <location>
        <position position="1"/>
    </location>
</feature>
<reference evidence="1 2" key="1">
    <citation type="submission" date="2014-04" db="EMBL/GenBank/DDBJ databases">
        <title>Genome evolution of avian class.</title>
        <authorList>
            <person name="Zhang G."/>
            <person name="Li C."/>
        </authorList>
    </citation>
    <scope>NUCLEOTIDE SEQUENCE [LARGE SCALE GENOMIC DNA]</scope>
    <source>
        <strain evidence="1">BGI_N334</strain>
    </source>
</reference>
<dbReference type="EMBL" id="KK481534">
    <property type="protein sequence ID" value="KFQ60628.1"/>
    <property type="molecule type" value="Genomic_DNA"/>
</dbReference>
<gene>
    <name evidence="1" type="ORF">N334_13709</name>
</gene>
<dbReference type="Proteomes" id="UP000054150">
    <property type="component" value="Unassembled WGS sequence"/>
</dbReference>
<name>A0A091SQL9_PELCR</name>
<dbReference type="Gene3D" id="2.60.40.10">
    <property type="entry name" value="Immunoglobulins"/>
    <property type="match status" value="1"/>
</dbReference>
<sequence length="111" mass="12951">WLRDRQRLLQIKDKQVKYYVNKDQCRCKVFLNGTLQIQRVVKEDSGRYRVTVYQPDGKLKAEEETMFIVQGERNLLGHTCPFSSFSEPVPQPTLSAECVNKNLSVKCEVKQ</sequence>
<dbReference type="InterPro" id="IPR013783">
    <property type="entry name" value="Ig-like_fold"/>
</dbReference>
<evidence type="ECO:0000313" key="2">
    <source>
        <dbReference type="Proteomes" id="UP000054150"/>
    </source>
</evidence>
<organism evidence="1 2">
    <name type="scientific">Pelecanus crispus</name>
    <name type="common">Dalmatian pelican</name>
    <dbReference type="NCBI Taxonomy" id="36300"/>
    <lineage>
        <taxon>Eukaryota</taxon>
        <taxon>Metazoa</taxon>
        <taxon>Chordata</taxon>
        <taxon>Craniata</taxon>
        <taxon>Vertebrata</taxon>
        <taxon>Euteleostomi</taxon>
        <taxon>Archelosauria</taxon>
        <taxon>Archosauria</taxon>
        <taxon>Dinosauria</taxon>
        <taxon>Saurischia</taxon>
        <taxon>Theropoda</taxon>
        <taxon>Coelurosauria</taxon>
        <taxon>Aves</taxon>
        <taxon>Neognathae</taxon>
        <taxon>Neoaves</taxon>
        <taxon>Aequornithes</taxon>
        <taxon>Pelecaniformes</taxon>
        <taxon>Pelecanidae</taxon>
        <taxon>Pelecanus</taxon>
    </lineage>
</organism>
<dbReference type="SUPFAM" id="SSF48726">
    <property type="entry name" value="Immunoglobulin"/>
    <property type="match status" value="1"/>
</dbReference>
<keyword evidence="2" id="KW-1185">Reference proteome</keyword>
<dbReference type="InterPro" id="IPR036179">
    <property type="entry name" value="Ig-like_dom_sf"/>
</dbReference>